<protein>
    <submittedName>
        <fullName evidence="1">Uncharacterized protein</fullName>
    </submittedName>
</protein>
<proteinExistence type="predicted"/>
<gene>
    <name evidence="1" type="ORF">FGO68_gene5663</name>
</gene>
<dbReference type="EMBL" id="RRYP01007722">
    <property type="protein sequence ID" value="TNV80280.1"/>
    <property type="molecule type" value="Genomic_DNA"/>
</dbReference>
<accession>A0A8J8NTQ8</accession>
<comment type="caution">
    <text evidence="1">The sequence shown here is derived from an EMBL/GenBank/DDBJ whole genome shotgun (WGS) entry which is preliminary data.</text>
</comment>
<dbReference type="Proteomes" id="UP000785679">
    <property type="component" value="Unassembled WGS sequence"/>
</dbReference>
<keyword evidence="2" id="KW-1185">Reference proteome</keyword>
<evidence type="ECO:0000313" key="1">
    <source>
        <dbReference type="EMBL" id="TNV80280.1"/>
    </source>
</evidence>
<organism evidence="1 2">
    <name type="scientific">Halteria grandinella</name>
    <dbReference type="NCBI Taxonomy" id="5974"/>
    <lineage>
        <taxon>Eukaryota</taxon>
        <taxon>Sar</taxon>
        <taxon>Alveolata</taxon>
        <taxon>Ciliophora</taxon>
        <taxon>Intramacronucleata</taxon>
        <taxon>Spirotrichea</taxon>
        <taxon>Stichotrichia</taxon>
        <taxon>Sporadotrichida</taxon>
        <taxon>Halteriidae</taxon>
        <taxon>Halteria</taxon>
    </lineage>
</organism>
<name>A0A8J8NTQ8_HALGN</name>
<dbReference type="AlphaFoldDB" id="A0A8J8NTQ8"/>
<evidence type="ECO:0000313" key="2">
    <source>
        <dbReference type="Proteomes" id="UP000785679"/>
    </source>
</evidence>
<reference evidence="1" key="1">
    <citation type="submission" date="2019-06" db="EMBL/GenBank/DDBJ databases">
        <authorList>
            <person name="Zheng W."/>
        </authorList>
    </citation>
    <scope>NUCLEOTIDE SEQUENCE</scope>
    <source>
        <strain evidence="1">QDHG01</strain>
    </source>
</reference>
<sequence>MRELQGQKSGQSKYTMQLWMKLECYRMETSARWNKSFQGLSTQRLKLRLSQWRSKELKYRRRNVRRNLRKMMMTSCLSLRLQRIQGIPYHQLQICLDFKARIQLLYSVILTTQSNLKQHRLKFSQLLNRQSNLLLRC</sequence>